<reference evidence="4" key="1">
    <citation type="submission" date="2017-02" db="UniProtKB">
        <authorList>
            <consortium name="WormBaseParasite"/>
        </authorList>
    </citation>
    <scope>IDENTIFICATION</scope>
</reference>
<dbReference type="WBParaSite" id="PTRK_0000248600.1">
    <property type="protein sequence ID" value="PTRK_0000248600.1"/>
    <property type="gene ID" value="PTRK_0000248600"/>
</dbReference>
<evidence type="ECO:0000313" key="4">
    <source>
        <dbReference type="WBParaSite" id="PTRK_0000248600.1"/>
    </source>
</evidence>
<keyword evidence="1" id="KW-0732">Signal</keyword>
<organism evidence="3 4">
    <name type="scientific">Parastrongyloides trichosuri</name>
    <name type="common">Possum-specific nematode worm</name>
    <dbReference type="NCBI Taxonomy" id="131310"/>
    <lineage>
        <taxon>Eukaryota</taxon>
        <taxon>Metazoa</taxon>
        <taxon>Ecdysozoa</taxon>
        <taxon>Nematoda</taxon>
        <taxon>Chromadorea</taxon>
        <taxon>Rhabditida</taxon>
        <taxon>Tylenchina</taxon>
        <taxon>Panagrolaimomorpha</taxon>
        <taxon>Strongyloidoidea</taxon>
        <taxon>Strongyloididae</taxon>
        <taxon>Parastrongyloides</taxon>
    </lineage>
</organism>
<dbReference type="AlphaFoldDB" id="A0A0N4Z5U1"/>
<dbReference type="Pfam" id="PF01682">
    <property type="entry name" value="DB"/>
    <property type="match status" value="1"/>
</dbReference>
<dbReference type="Proteomes" id="UP000038045">
    <property type="component" value="Unplaced"/>
</dbReference>
<sequence>MAKLTLNILLVLCFVKFTESCFALGGCGLGLFLSPYSMRYCNARAKGSKIYVQNDDEGEEHGSTYPTLLTNEYNPDQHFLECCKSRQLPIACQDICSFSNYTKKSIQQMYFNSNGCPLSAISNIHFCATGGNDHRSCCLNKGVSTTSSGDRCLIFCDTARTSYTIATRFKLC</sequence>
<dbReference type="STRING" id="131310.A0A0N4Z5U1"/>
<protein>
    <submittedName>
        <fullName evidence="4">DB domain-containing protein</fullName>
    </submittedName>
</protein>
<evidence type="ECO:0000313" key="3">
    <source>
        <dbReference type="Proteomes" id="UP000038045"/>
    </source>
</evidence>
<feature type="domain" description="Domain of unknown function DB" evidence="2">
    <location>
        <begin position="82"/>
        <end position="163"/>
    </location>
</feature>
<evidence type="ECO:0000259" key="2">
    <source>
        <dbReference type="Pfam" id="PF01682"/>
    </source>
</evidence>
<dbReference type="InterPro" id="IPR002602">
    <property type="entry name" value="DB"/>
</dbReference>
<accession>A0A0N4Z5U1</accession>
<dbReference type="PANTHER" id="PTHR46705">
    <property type="entry name" value="PROTEIN CBG09805"/>
    <property type="match status" value="1"/>
</dbReference>
<feature type="chain" id="PRO_5005891147" evidence="1">
    <location>
        <begin position="21"/>
        <end position="172"/>
    </location>
</feature>
<dbReference type="PANTHER" id="PTHR46705:SF2">
    <property type="entry name" value="DOMAIN OF UNKNOWN FUNCTION DB DOMAIN-CONTAINING PROTEIN"/>
    <property type="match status" value="1"/>
</dbReference>
<evidence type="ECO:0000256" key="1">
    <source>
        <dbReference type="SAM" id="SignalP"/>
    </source>
</evidence>
<name>A0A0N4Z5U1_PARTI</name>
<proteinExistence type="predicted"/>
<feature type="signal peptide" evidence="1">
    <location>
        <begin position="1"/>
        <end position="20"/>
    </location>
</feature>
<keyword evidence="3" id="KW-1185">Reference proteome</keyword>